<sequence>MSNEKWRDIKLGSTIYVYDVERRDYSKKTVVGMRSDRFTEKDMEPMGIYVEFRILHRQNKILDTDIDVVSSGTGEKPETFYIHFSDKNSRRGTKYVGHLTEEDVLEHKLEVLLPELNKKQSEVDELTSKLKHK</sequence>
<evidence type="ECO:0000313" key="1">
    <source>
        <dbReference type="EMBL" id="CAB4175677.1"/>
    </source>
</evidence>
<gene>
    <name evidence="2" type="ORF">UFOVP1247_275</name>
    <name evidence="1" type="ORF">UFOVP970_315</name>
</gene>
<organism evidence="2">
    <name type="scientific">uncultured Caudovirales phage</name>
    <dbReference type="NCBI Taxonomy" id="2100421"/>
    <lineage>
        <taxon>Viruses</taxon>
        <taxon>Duplodnaviria</taxon>
        <taxon>Heunggongvirae</taxon>
        <taxon>Uroviricota</taxon>
        <taxon>Caudoviricetes</taxon>
        <taxon>Peduoviridae</taxon>
        <taxon>Maltschvirus</taxon>
        <taxon>Maltschvirus maltsch</taxon>
    </lineage>
</organism>
<reference evidence="2" key="1">
    <citation type="submission" date="2020-05" db="EMBL/GenBank/DDBJ databases">
        <authorList>
            <person name="Chiriac C."/>
            <person name="Salcher M."/>
            <person name="Ghai R."/>
            <person name="Kavagutti S V."/>
        </authorList>
    </citation>
    <scope>NUCLEOTIDE SEQUENCE</scope>
</reference>
<name>A0A6J5RQ22_9CAUD</name>
<evidence type="ECO:0000313" key="2">
    <source>
        <dbReference type="EMBL" id="CAB4193904.1"/>
    </source>
</evidence>
<dbReference type="EMBL" id="LR797195">
    <property type="protein sequence ID" value="CAB4193904.1"/>
    <property type="molecule type" value="Genomic_DNA"/>
</dbReference>
<protein>
    <submittedName>
        <fullName evidence="2">Uncharacterized protein</fullName>
    </submittedName>
</protein>
<proteinExistence type="predicted"/>
<accession>A0A6J5RQ22</accession>
<dbReference type="EMBL" id="LR796916">
    <property type="protein sequence ID" value="CAB4175677.1"/>
    <property type="molecule type" value="Genomic_DNA"/>
</dbReference>